<protein>
    <recommendedName>
        <fullName evidence="4">DUF2950 domain-containing protein</fullName>
    </recommendedName>
</protein>
<dbReference type="Pfam" id="PF11453">
    <property type="entry name" value="DUF2950"/>
    <property type="match status" value="1"/>
</dbReference>
<proteinExistence type="predicted"/>
<accession>A0ABQ3GZ76</accession>
<feature type="chain" id="PRO_5046776505" description="DUF2950 domain-containing protein" evidence="1">
    <location>
        <begin position="17"/>
        <end position="295"/>
    </location>
</feature>
<evidence type="ECO:0000313" key="2">
    <source>
        <dbReference type="EMBL" id="GHD62395.1"/>
    </source>
</evidence>
<keyword evidence="3" id="KW-1185">Reference proteome</keyword>
<feature type="signal peptide" evidence="1">
    <location>
        <begin position="1"/>
        <end position="16"/>
    </location>
</feature>
<sequence>MLLCCAAGLASLPALAVEHFVTPDDAGDALVTAIAHRDRAALERLFGPQYGDFFDLGPGDAARQRIGRFVAQYRESHVWRDVSPQRKVLKTGADNWPFAIPLVATHGQWQFDPAAGRDELLNREIGANELSTIEALKELQLAQSEYFRRNPDRSPIPHYAGRIDSHPDTRDGLYWPGGEGDAASPIGPLFARAARDMAGKDKPARPFFGYYYRLLDRQGKDAPGGAYSYLVRGQLYGGYAVIAWPADYGKSGVMTFITSHDGRIYQRNLGAHTGEAVRAIDSFNPDSDWEPVSRP</sequence>
<evidence type="ECO:0000256" key="1">
    <source>
        <dbReference type="SAM" id="SignalP"/>
    </source>
</evidence>
<dbReference type="InterPro" id="IPR021556">
    <property type="entry name" value="DUF2950"/>
</dbReference>
<dbReference type="EMBL" id="BMYO01000004">
    <property type="protein sequence ID" value="GHD62395.1"/>
    <property type="molecule type" value="Genomic_DNA"/>
</dbReference>
<gene>
    <name evidence="2" type="ORF">GCM10007350_18290</name>
</gene>
<dbReference type="Proteomes" id="UP000604737">
    <property type="component" value="Unassembled WGS sequence"/>
</dbReference>
<evidence type="ECO:0000313" key="3">
    <source>
        <dbReference type="Proteomes" id="UP000604737"/>
    </source>
</evidence>
<comment type="caution">
    <text evidence="2">The sequence shown here is derived from an EMBL/GenBank/DDBJ whole genome shotgun (WGS) entry which is preliminary data.</text>
</comment>
<reference evidence="3" key="1">
    <citation type="journal article" date="2019" name="Int. J. Syst. Evol. Microbiol.">
        <title>The Global Catalogue of Microorganisms (GCM) 10K type strain sequencing project: providing services to taxonomists for standard genome sequencing and annotation.</title>
        <authorList>
            <consortium name="The Broad Institute Genomics Platform"/>
            <consortium name="The Broad Institute Genome Sequencing Center for Infectious Disease"/>
            <person name="Wu L."/>
            <person name="Ma J."/>
        </authorList>
    </citation>
    <scope>NUCLEOTIDE SEQUENCE [LARGE SCALE GENOMIC DNA]</scope>
    <source>
        <strain evidence="3">KCTC 23701</strain>
    </source>
</reference>
<evidence type="ECO:0008006" key="4">
    <source>
        <dbReference type="Google" id="ProtNLM"/>
    </source>
</evidence>
<organism evidence="2 3">
    <name type="scientific">Jeongeupia chitinilytica</name>
    <dbReference type="NCBI Taxonomy" id="1041641"/>
    <lineage>
        <taxon>Bacteria</taxon>
        <taxon>Pseudomonadati</taxon>
        <taxon>Pseudomonadota</taxon>
        <taxon>Betaproteobacteria</taxon>
        <taxon>Neisseriales</taxon>
        <taxon>Chitinibacteraceae</taxon>
        <taxon>Jeongeupia</taxon>
    </lineage>
</organism>
<name>A0ABQ3GZ76_9NEIS</name>
<keyword evidence="1" id="KW-0732">Signal</keyword>